<dbReference type="EMBL" id="JAMQBK010000056">
    <property type="protein sequence ID" value="MCM2372848.1"/>
    <property type="molecule type" value="Genomic_DNA"/>
</dbReference>
<sequence>MATKATAPQIGDMYRCKKCQFEIHVTAGCDCKDCSVRLECCGQPLEKVTAVPVQNA</sequence>
<protein>
    <recommendedName>
        <fullName evidence="3">Metallothionein</fullName>
    </recommendedName>
</protein>
<evidence type="ECO:0000313" key="1">
    <source>
        <dbReference type="EMBL" id="MCM2372848.1"/>
    </source>
</evidence>
<dbReference type="Proteomes" id="UP001202961">
    <property type="component" value="Unassembled WGS sequence"/>
</dbReference>
<evidence type="ECO:0008006" key="3">
    <source>
        <dbReference type="Google" id="ProtNLM"/>
    </source>
</evidence>
<gene>
    <name evidence="1" type="ORF">NB063_19720</name>
</gene>
<organism evidence="1 2">
    <name type="scientific">Aporhodopirellula aestuarii</name>
    <dbReference type="NCBI Taxonomy" id="2950107"/>
    <lineage>
        <taxon>Bacteria</taxon>
        <taxon>Pseudomonadati</taxon>
        <taxon>Planctomycetota</taxon>
        <taxon>Planctomycetia</taxon>
        <taxon>Pirellulales</taxon>
        <taxon>Pirellulaceae</taxon>
        <taxon>Aporhodopirellula</taxon>
    </lineage>
</organism>
<reference evidence="1 2" key="1">
    <citation type="journal article" date="2022" name="Syst. Appl. Microbiol.">
        <title>Rhodopirellula aestuarii sp. nov., a novel member of the genus Rhodopirellula isolated from brackish sediments collected in the Tagus River estuary, Portugal.</title>
        <authorList>
            <person name="Vitorino I.R."/>
            <person name="Klimek D."/>
            <person name="Calusinska M."/>
            <person name="Lobo-da-Cunha A."/>
            <person name="Vasconcelos V."/>
            <person name="Lage O.M."/>
        </authorList>
    </citation>
    <scope>NUCLEOTIDE SEQUENCE [LARGE SCALE GENOMIC DNA]</scope>
    <source>
        <strain evidence="1 2">ICT_H3.1</strain>
    </source>
</reference>
<keyword evidence="2" id="KW-1185">Reference proteome</keyword>
<name>A0ABT0U8W0_9BACT</name>
<dbReference type="RefSeq" id="WP_250930483.1">
    <property type="nucleotide sequence ID" value="NZ_JAMQBK010000056.1"/>
</dbReference>
<proteinExistence type="predicted"/>
<evidence type="ECO:0000313" key="2">
    <source>
        <dbReference type="Proteomes" id="UP001202961"/>
    </source>
</evidence>
<comment type="caution">
    <text evidence="1">The sequence shown here is derived from an EMBL/GenBank/DDBJ whole genome shotgun (WGS) entry which is preliminary data.</text>
</comment>
<accession>A0ABT0U8W0</accession>